<evidence type="ECO:0000313" key="4">
    <source>
        <dbReference type="EMBL" id="GAA1945619.1"/>
    </source>
</evidence>
<dbReference type="Gene3D" id="3.40.50.720">
    <property type="entry name" value="NAD(P)-binding Rossmann-like Domain"/>
    <property type="match status" value="1"/>
</dbReference>
<dbReference type="PANTHER" id="PTHR42901:SF1">
    <property type="entry name" value="ALCOHOL DEHYDROGENASE"/>
    <property type="match status" value="1"/>
</dbReference>
<keyword evidence="5" id="KW-1185">Reference proteome</keyword>
<dbReference type="EMBL" id="BAAAPB010000001">
    <property type="protein sequence ID" value="GAA1945619.1"/>
    <property type="molecule type" value="Genomic_DNA"/>
</dbReference>
<dbReference type="PRINTS" id="PR00081">
    <property type="entry name" value="GDHRDH"/>
</dbReference>
<dbReference type="InterPro" id="IPR020904">
    <property type="entry name" value="Sc_DH/Rdtase_CS"/>
</dbReference>
<name>A0ABN2Q6E5_9ACTN</name>
<proteinExistence type="inferred from homology"/>
<organism evidence="4 5">
    <name type="scientific">Nocardioides panacihumi</name>
    <dbReference type="NCBI Taxonomy" id="400774"/>
    <lineage>
        <taxon>Bacteria</taxon>
        <taxon>Bacillati</taxon>
        <taxon>Actinomycetota</taxon>
        <taxon>Actinomycetes</taxon>
        <taxon>Propionibacteriales</taxon>
        <taxon>Nocardioidaceae</taxon>
        <taxon>Nocardioides</taxon>
    </lineage>
</organism>
<dbReference type="PANTHER" id="PTHR42901">
    <property type="entry name" value="ALCOHOL DEHYDROGENASE"/>
    <property type="match status" value="1"/>
</dbReference>
<accession>A0ABN2Q6E5</accession>
<evidence type="ECO:0000256" key="1">
    <source>
        <dbReference type="ARBA" id="ARBA00006484"/>
    </source>
</evidence>
<comment type="caution">
    <text evidence="4">The sequence shown here is derived from an EMBL/GenBank/DDBJ whole genome shotgun (WGS) entry which is preliminary data.</text>
</comment>
<dbReference type="Pfam" id="PF00106">
    <property type="entry name" value="adh_short"/>
    <property type="match status" value="1"/>
</dbReference>
<dbReference type="PROSITE" id="PS00061">
    <property type="entry name" value="ADH_SHORT"/>
    <property type="match status" value="1"/>
</dbReference>
<dbReference type="Proteomes" id="UP001500571">
    <property type="component" value="Unassembled WGS sequence"/>
</dbReference>
<sequence>MVTGASSGIGAATARRLAEAGFHVFLAARRVDRIEALASEIGGTAVATDVTSTDSVAALAAAVGPRLDVLVNNAGGAFGSSSVAEAEAEDWRQMYEVNVIGLMQVTRALLPALLASGAGAIVNVGSTAGRIAYEGGAGYTAAKHGTQVVTETLRLELWDQPVRVMEIAPGMVKTDEFALVRFGGDADKAAAVYQGVEEPLVADDIADAIAWMVTRPAHVNIDSLVIKPRAQAAQHKVHRVTD</sequence>
<dbReference type="InterPro" id="IPR002347">
    <property type="entry name" value="SDR_fam"/>
</dbReference>
<evidence type="ECO:0000256" key="3">
    <source>
        <dbReference type="RuleBase" id="RU000363"/>
    </source>
</evidence>
<gene>
    <name evidence="4" type="ORF">GCM10009798_00760</name>
</gene>
<evidence type="ECO:0000256" key="2">
    <source>
        <dbReference type="ARBA" id="ARBA00023002"/>
    </source>
</evidence>
<reference evidence="4 5" key="1">
    <citation type="journal article" date="2019" name="Int. J. Syst. Evol. Microbiol.">
        <title>The Global Catalogue of Microorganisms (GCM) 10K type strain sequencing project: providing services to taxonomists for standard genome sequencing and annotation.</title>
        <authorList>
            <consortium name="The Broad Institute Genomics Platform"/>
            <consortium name="The Broad Institute Genome Sequencing Center for Infectious Disease"/>
            <person name="Wu L."/>
            <person name="Ma J."/>
        </authorList>
    </citation>
    <scope>NUCLEOTIDE SEQUENCE [LARGE SCALE GENOMIC DNA]</scope>
    <source>
        <strain evidence="4 5">JCM 15309</strain>
    </source>
</reference>
<comment type="similarity">
    <text evidence="1 3">Belongs to the short-chain dehydrogenases/reductases (SDR) family.</text>
</comment>
<dbReference type="InterPro" id="IPR036291">
    <property type="entry name" value="NAD(P)-bd_dom_sf"/>
</dbReference>
<protein>
    <submittedName>
        <fullName evidence="4">SDR family NAD(P)-dependent oxidoreductase</fullName>
    </submittedName>
</protein>
<dbReference type="SUPFAM" id="SSF51735">
    <property type="entry name" value="NAD(P)-binding Rossmann-fold domains"/>
    <property type="match status" value="1"/>
</dbReference>
<dbReference type="PRINTS" id="PR00080">
    <property type="entry name" value="SDRFAMILY"/>
</dbReference>
<keyword evidence="2" id="KW-0560">Oxidoreductase</keyword>
<evidence type="ECO:0000313" key="5">
    <source>
        <dbReference type="Proteomes" id="UP001500571"/>
    </source>
</evidence>